<feature type="transmembrane region" description="Helical" evidence="1">
    <location>
        <begin position="96"/>
        <end position="113"/>
    </location>
</feature>
<name>Q4N3X8_THEPA</name>
<protein>
    <submittedName>
        <fullName evidence="2">Uncharacterized protein</fullName>
    </submittedName>
</protein>
<accession>Q4N3X8</accession>
<dbReference type="RefSeq" id="XP_765428.1">
    <property type="nucleotide sequence ID" value="XM_760335.1"/>
</dbReference>
<dbReference type="InParanoid" id="Q4N3X8"/>
<dbReference type="VEuPathDB" id="PiroplasmaDB:TpMuguga_02g00860"/>
<feature type="transmembrane region" description="Helical" evidence="1">
    <location>
        <begin position="184"/>
        <end position="207"/>
    </location>
</feature>
<organism evidence="2 3">
    <name type="scientific">Theileria parva</name>
    <name type="common">East coast fever infection agent</name>
    <dbReference type="NCBI Taxonomy" id="5875"/>
    <lineage>
        <taxon>Eukaryota</taxon>
        <taxon>Sar</taxon>
        <taxon>Alveolata</taxon>
        <taxon>Apicomplexa</taxon>
        <taxon>Aconoidasida</taxon>
        <taxon>Piroplasmida</taxon>
        <taxon>Theileriidae</taxon>
        <taxon>Theileria</taxon>
    </lineage>
</organism>
<dbReference type="Proteomes" id="UP000001949">
    <property type="component" value="Unassembled WGS sequence"/>
</dbReference>
<dbReference type="AlphaFoldDB" id="Q4N3X8"/>
<feature type="transmembrane region" description="Helical" evidence="1">
    <location>
        <begin position="9"/>
        <end position="28"/>
    </location>
</feature>
<keyword evidence="1" id="KW-0812">Transmembrane</keyword>
<dbReference type="OMA" id="TAMECIT"/>
<dbReference type="GeneID" id="3502063"/>
<dbReference type="eggNOG" id="ENOG502TN2V">
    <property type="taxonomic scope" value="Eukaryota"/>
</dbReference>
<feature type="transmembrane region" description="Helical" evidence="1">
    <location>
        <begin position="48"/>
        <end position="70"/>
    </location>
</feature>
<dbReference type="KEGG" id="tpv:TP02_0860"/>
<keyword evidence="3" id="KW-1185">Reference proteome</keyword>
<feature type="transmembrane region" description="Helical" evidence="1">
    <location>
        <begin position="219"/>
        <end position="241"/>
    </location>
</feature>
<evidence type="ECO:0000313" key="3">
    <source>
        <dbReference type="Proteomes" id="UP000001949"/>
    </source>
</evidence>
<reference evidence="2 3" key="1">
    <citation type="journal article" date="2005" name="Science">
        <title>Genome sequence of Theileria parva, a bovine pathogen that transforms lymphocytes.</title>
        <authorList>
            <person name="Gardner M.J."/>
            <person name="Bishop R."/>
            <person name="Shah T."/>
            <person name="de Villiers E.P."/>
            <person name="Carlton J.M."/>
            <person name="Hall N."/>
            <person name="Ren Q."/>
            <person name="Paulsen I.T."/>
            <person name="Pain A."/>
            <person name="Berriman M."/>
            <person name="Wilson R.J.M."/>
            <person name="Sato S."/>
            <person name="Ralph S.A."/>
            <person name="Mann D.J."/>
            <person name="Xiong Z."/>
            <person name="Shallom S.J."/>
            <person name="Weidman J."/>
            <person name="Jiang L."/>
            <person name="Lynn J."/>
            <person name="Weaver B."/>
            <person name="Shoaibi A."/>
            <person name="Domingo A.R."/>
            <person name="Wasawo D."/>
            <person name="Crabtree J."/>
            <person name="Wortman J.R."/>
            <person name="Haas B."/>
            <person name="Angiuoli S.V."/>
            <person name="Creasy T.H."/>
            <person name="Lu C."/>
            <person name="Suh B."/>
            <person name="Silva J.C."/>
            <person name="Utterback T.R."/>
            <person name="Feldblyum T.V."/>
            <person name="Pertea M."/>
            <person name="Allen J."/>
            <person name="Nierman W.C."/>
            <person name="Taracha E.L.N."/>
            <person name="Salzberg S.L."/>
            <person name="White O.R."/>
            <person name="Fitzhugh H.A."/>
            <person name="Morzaria S."/>
            <person name="Venter J.C."/>
            <person name="Fraser C.M."/>
            <person name="Nene V."/>
        </authorList>
    </citation>
    <scope>NUCLEOTIDE SEQUENCE [LARGE SCALE GENOMIC DNA]</scope>
    <source>
        <strain evidence="2 3">Muguga</strain>
    </source>
</reference>
<keyword evidence="1" id="KW-0472">Membrane</keyword>
<sequence length="246" mass="27822">MIKNLRRYCLFDFLSCLFFSVFLLYFLVFHDNTKSVDLLTRKVTLLHLLINPTKLLFHLLILPVITFLPIKSTNSTHTSTVARVSKILQSNLRTKIRVLLCFFVVLAFLAFVLTTNNSVTYLVNYLFYALMYTAVALGTLVHFFIPNISSDVSNHFPSSTVSNLIPSSTMSNLIPSSTVMSKQVTAVLVLQCVMLLVGVCFGNYLLLLDWYQLFARFPITNLVGLTTGHFLSSLSCNIALYSRKLH</sequence>
<gene>
    <name evidence="2" type="ordered locus">TP02_0860</name>
</gene>
<evidence type="ECO:0000256" key="1">
    <source>
        <dbReference type="SAM" id="Phobius"/>
    </source>
</evidence>
<feature type="transmembrane region" description="Helical" evidence="1">
    <location>
        <begin position="125"/>
        <end position="145"/>
    </location>
</feature>
<dbReference type="EMBL" id="AAGK01000002">
    <property type="protein sequence ID" value="EAN33145.1"/>
    <property type="molecule type" value="Genomic_DNA"/>
</dbReference>
<comment type="caution">
    <text evidence="2">The sequence shown here is derived from an EMBL/GenBank/DDBJ whole genome shotgun (WGS) entry which is preliminary data.</text>
</comment>
<evidence type="ECO:0000313" key="2">
    <source>
        <dbReference type="EMBL" id="EAN33145.1"/>
    </source>
</evidence>
<keyword evidence="1" id="KW-1133">Transmembrane helix</keyword>
<proteinExistence type="predicted"/>